<protein>
    <submittedName>
        <fullName evidence="2">Uncharacterized protein</fullName>
    </submittedName>
</protein>
<keyword evidence="3" id="KW-1185">Reference proteome</keyword>
<proteinExistence type="predicted"/>
<comment type="caution">
    <text evidence="2">The sequence shown here is derived from an EMBL/GenBank/DDBJ whole genome shotgun (WGS) entry which is preliminary data.</text>
</comment>
<reference evidence="2" key="1">
    <citation type="submission" date="2023-10" db="EMBL/GenBank/DDBJ databases">
        <authorList>
            <person name="Chen Y."/>
            <person name="Shah S."/>
            <person name="Dougan E. K."/>
            <person name="Thang M."/>
            <person name="Chan C."/>
        </authorList>
    </citation>
    <scope>NUCLEOTIDE SEQUENCE [LARGE SCALE GENOMIC DNA]</scope>
</reference>
<gene>
    <name evidence="2" type="ORF">PCOR1329_LOCUS44876</name>
</gene>
<accession>A0ABN9U3F8</accession>
<sequence length="127" mass="13159">MGCSSSIGPHECPRGPGSRAEEHDARCAAACAATAGAGPEVAAIAERPDALWADPEAQAILKQFEGMRGDPNFQAVLQRAMDAMQRDPRLRAMVHQAVHEGGVQVPVAFWTTDGDGIGAGRGDGPAV</sequence>
<evidence type="ECO:0000256" key="1">
    <source>
        <dbReference type="SAM" id="MobiDB-lite"/>
    </source>
</evidence>
<evidence type="ECO:0000313" key="2">
    <source>
        <dbReference type="EMBL" id="CAK0853368.1"/>
    </source>
</evidence>
<feature type="region of interest" description="Disordered" evidence="1">
    <location>
        <begin position="1"/>
        <end position="23"/>
    </location>
</feature>
<dbReference type="EMBL" id="CAUYUJ010015393">
    <property type="protein sequence ID" value="CAK0853368.1"/>
    <property type="molecule type" value="Genomic_DNA"/>
</dbReference>
<organism evidence="2 3">
    <name type="scientific">Prorocentrum cordatum</name>
    <dbReference type="NCBI Taxonomy" id="2364126"/>
    <lineage>
        <taxon>Eukaryota</taxon>
        <taxon>Sar</taxon>
        <taxon>Alveolata</taxon>
        <taxon>Dinophyceae</taxon>
        <taxon>Prorocentrales</taxon>
        <taxon>Prorocentraceae</taxon>
        <taxon>Prorocentrum</taxon>
    </lineage>
</organism>
<evidence type="ECO:0000313" key="3">
    <source>
        <dbReference type="Proteomes" id="UP001189429"/>
    </source>
</evidence>
<name>A0ABN9U3F8_9DINO</name>
<dbReference type="Proteomes" id="UP001189429">
    <property type="component" value="Unassembled WGS sequence"/>
</dbReference>